<name>A0A2G9T6C1_TELCI</name>
<dbReference type="GO" id="GO:0003824">
    <property type="term" value="F:catalytic activity"/>
    <property type="evidence" value="ECO:0007669"/>
    <property type="project" value="UniProtKB-KW"/>
</dbReference>
<dbReference type="InterPro" id="IPR050951">
    <property type="entry name" value="Retrovirus_Pol_polyprotein"/>
</dbReference>
<feature type="domain" description="Reverse transcriptase" evidence="1">
    <location>
        <begin position="1"/>
        <end position="124"/>
    </location>
</feature>
<dbReference type="Gene3D" id="3.30.70.270">
    <property type="match status" value="1"/>
</dbReference>
<keyword evidence="3" id="KW-1185">Reference proteome</keyword>
<evidence type="ECO:0000259" key="1">
    <source>
        <dbReference type="PROSITE" id="PS50878"/>
    </source>
</evidence>
<dbReference type="PANTHER" id="PTHR37984">
    <property type="entry name" value="PROTEIN CBG26694"/>
    <property type="match status" value="1"/>
</dbReference>
<feature type="non-terminal residue" evidence="2">
    <location>
        <position position="134"/>
    </location>
</feature>
<dbReference type="Proteomes" id="UP000230423">
    <property type="component" value="Unassembled WGS sequence"/>
</dbReference>
<reference evidence="2 3" key="1">
    <citation type="submission" date="2015-09" db="EMBL/GenBank/DDBJ databases">
        <title>Draft genome of the parasitic nematode Teladorsagia circumcincta isolate WARC Sus (inbred).</title>
        <authorList>
            <person name="Mitreva M."/>
        </authorList>
    </citation>
    <scope>NUCLEOTIDE SEQUENCE [LARGE SCALE GENOMIC DNA]</scope>
    <source>
        <strain evidence="2 3">S</strain>
    </source>
</reference>
<sequence>MDLSEAYMQVELDKESRKYTTVNTQKGLYEYNRIAFGIASAPAIFQKIMETTLAGIEGVVIYLDDITVTGPDDDTHLERLDKVLQRLKAAGFRLKRTDVLAHYDPDVPVVLATDASDYGLGAVIYHKYKDGTEK</sequence>
<dbReference type="Gene3D" id="3.10.10.10">
    <property type="entry name" value="HIV Type 1 Reverse Transcriptase, subunit A, domain 1"/>
    <property type="match status" value="1"/>
</dbReference>
<dbReference type="SUPFAM" id="SSF56672">
    <property type="entry name" value="DNA/RNA polymerases"/>
    <property type="match status" value="1"/>
</dbReference>
<protein>
    <recommendedName>
        <fullName evidence="1">Reverse transcriptase domain-containing protein</fullName>
    </recommendedName>
</protein>
<gene>
    <name evidence="2" type="ORF">TELCIR_25146</name>
</gene>
<dbReference type="PROSITE" id="PS50878">
    <property type="entry name" value="RT_POL"/>
    <property type="match status" value="1"/>
</dbReference>
<proteinExistence type="predicted"/>
<accession>A0A2G9T6C1</accession>
<evidence type="ECO:0000313" key="2">
    <source>
        <dbReference type="EMBL" id="PIO53517.1"/>
    </source>
</evidence>
<organism evidence="2 3">
    <name type="scientific">Teladorsagia circumcincta</name>
    <name type="common">Brown stomach worm</name>
    <name type="synonym">Ostertagia circumcincta</name>
    <dbReference type="NCBI Taxonomy" id="45464"/>
    <lineage>
        <taxon>Eukaryota</taxon>
        <taxon>Metazoa</taxon>
        <taxon>Ecdysozoa</taxon>
        <taxon>Nematoda</taxon>
        <taxon>Chromadorea</taxon>
        <taxon>Rhabditida</taxon>
        <taxon>Rhabditina</taxon>
        <taxon>Rhabditomorpha</taxon>
        <taxon>Strongyloidea</taxon>
        <taxon>Trichostrongylidae</taxon>
        <taxon>Teladorsagia</taxon>
    </lineage>
</organism>
<dbReference type="InterPro" id="IPR000477">
    <property type="entry name" value="RT_dom"/>
</dbReference>
<dbReference type="InterPro" id="IPR043502">
    <property type="entry name" value="DNA/RNA_pol_sf"/>
</dbReference>
<dbReference type="CDD" id="cd01647">
    <property type="entry name" value="RT_LTR"/>
    <property type="match status" value="1"/>
</dbReference>
<dbReference type="OrthoDB" id="5829234at2759"/>
<dbReference type="PANTHER" id="PTHR37984:SF5">
    <property type="entry name" value="PROTEIN NYNRIN-LIKE"/>
    <property type="match status" value="1"/>
</dbReference>
<evidence type="ECO:0000313" key="3">
    <source>
        <dbReference type="Proteomes" id="UP000230423"/>
    </source>
</evidence>
<dbReference type="Pfam" id="PF00078">
    <property type="entry name" value="RVT_1"/>
    <property type="match status" value="1"/>
</dbReference>
<dbReference type="InterPro" id="IPR043128">
    <property type="entry name" value="Rev_trsase/Diguanyl_cyclase"/>
</dbReference>
<dbReference type="AlphaFoldDB" id="A0A2G9T6C1"/>
<dbReference type="EMBL" id="KZ411305">
    <property type="protein sequence ID" value="PIO53517.1"/>
    <property type="molecule type" value="Genomic_DNA"/>
</dbReference>